<comment type="similarity">
    <text evidence="10">Belongs to the DRC3 family.</text>
</comment>
<dbReference type="Proteomes" id="UP001054902">
    <property type="component" value="Unassembled WGS sequence"/>
</dbReference>
<reference evidence="13 14" key="1">
    <citation type="journal article" date="2021" name="Sci. Rep.">
        <title>The genome of the diatom Chaetoceros tenuissimus carries an ancient integrated fragment of an extant virus.</title>
        <authorList>
            <person name="Hongo Y."/>
            <person name="Kimura K."/>
            <person name="Takaki Y."/>
            <person name="Yoshida Y."/>
            <person name="Baba S."/>
            <person name="Kobayashi G."/>
            <person name="Nagasaki K."/>
            <person name="Hano T."/>
            <person name="Tomaru Y."/>
        </authorList>
    </citation>
    <scope>NUCLEOTIDE SEQUENCE [LARGE SCALE GENOMIC DNA]</scope>
    <source>
        <strain evidence="13 14">NIES-3715</strain>
    </source>
</reference>
<dbReference type="PROSITE" id="PS51450">
    <property type="entry name" value="LRR"/>
    <property type="match status" value="4"/>
</dbReference>
<keyword evidence="3" id="KW-0433">Leucine-rich repeat</keyword>
<dbReference type="PANTHER" id="PTHR45973:SF12">
    <property type="entry name" value="DYNEIN REGULATORY COMPLEX SUBUNIT 3"/>
    <property type="match status" value="1"/>
</dbReference>
<keyword evidence="4" id="KW-0677">Repeat</keyword>
<protein>
    <recommendedName>
        <fullName evidence="11">Dynein regulatory complex subunit 3</fullName>
    </recommendedName>
</protein>
<evidence type="ECO:0000256" key="9">
    <source>
        <dbReference type="ARBA" id="ARBA00023273"/>
    </source>
</evidence>
<dbReference type="Gene3D" id="3.80.10.10">
    <property type="entry name" value="Ribonuclease Inhibitor"/>
    <property type="match status" value="1"/>
</dbReference>
<dbReference type="EMBL" id="BLLK01000058">
    <property type="protein sequence ID" value="GFH57502.1"/>
    <property type="molecule type" value="Genomic_DNA"/>
</dbReference>
<keyword evidence="14" id="KW-1185">Reference proteome</keyword>
<dbReference type="SUPFAM" id="SSF52058">
    <property type="entry name" value="L domain-like"/>
    <property type="match status" value="1"/>
</dbReference>
<evidence type="ECO:0000256" key="11">
    <source>
        <dbReference type="ARBA" id="ARBA00040950"/>
    </source>
</evidence>
<dbReference type="InterPro" id="IPR050576">
    <property type="entry name" value="Cilia_flagella_integrity"/>
</dbReference>
<dbReference type="PANTHER" id="PTHR45973">
    <property type="entry name" value="PROTEIN PHOSPHATASE 1 REGULATORY SUBUNIT SDS22-RELATED"/>
    <property type="match status" value="1"/>
</dbReference>
<keyword evidence="6 12" id="KW-0175">Coiled coil</keyword>
<feature type="coiled-coil region" evidence="12">
    <location>
        <begin position="226"/>
        <end position="260"/>
    </location>
</feature>
<evidence type="ECO:0000256" key="10">
    <source>
        <dbReference type="ARBA" id="ARBA00038378"/>
    </source>
</evidence>
<evidence type="ECO:0000313" key="13">
    <source>
        <dbReference type="EMBL" id="GFH57502.1"/>
    </source>
</evidence>
<evidence type="ECO:0000256" key="8">
    <source>
        <dbReference type="ARBA" id="ARBA00023212"/>
    </source>
</evidence>
<evidence type="ECO:0000256" key="6">
    <source>
        <dbReference type="ARBA" id="ARBA00023054"/>
    </source>
</evidence>
<keyword evidence="7" id="KW-0969">Cilium</keyword>
<comment type="caution">
    <text evidence="13">The sequence shown here is derived from an EMBL/GenBank/DDBJ whole genome shotgun (WGS) entry which is preliminary data.</text>
</comment>
<evidence type="ECO:0000256" key="1">
    <source>
        <dbReference type="ARBA" id="ARBA00004611"/>
    </source>
</evidence>
<evidence type="ECO:0000256" key="2">
    <source>
        <dbReference type="ARBA" id="ARBA00022490"/>
    </source>
</evidence>
<evidence type="ECO:0000256" key="12">
    <source>
        <dbReference type="SAM" id="Coils"/>
    </source>
</evidence>
<keyword evidence="2" id="KW-0963">Cytoplasm</keyword>
<name>A0AAD3D4T8_9STRA</name>
<dbReference type="SMART" id="SM00365">
    <property type="entry name" value="LRR_SD22"/>
    <property type="match status" value="4"/>
</dbReference>
<evidence type="ECO:0000256" key="7">
    <source>
        <dbReference type="ARBA" id="ARBA00023069"/>
    </source>
</evidence>
<evidence type="ECO:0000256" key="5">
    <source>
        <dbReference type="ARBA" id="ARBA00022846"/>
    </source>
</evidence>
<dbReference type="InterPro" id="IPR032675">
    <property type="entry name" value="LRR_dom_sf"/>
</dbReference>
<organism evidence="13 14">
    <name type="scientific">Chaetoceros tenuissimus</name>
    <dbReference type="NCBI Taxonomy" id="426638"/>
    <lineage>
        <taxon>Eukaryota</taxon>
        <taxon>Sar</taxon>
        <taxon>Stramenopiles</taxon>
        <taxon>Ochrophyta</taxon>
        <taxon>Bacillariophyta</taxon>
        <taxon>Coscinodiscophyceae</taxon>
        <taxon>Chaetocerotophycidae</taxon>
        <taxon>Chaetocerotales</taxon>
        <taxon>Chaetocerotaceae</taxon>
        <taxon>Chaetoceros</taxon>
    </lineage>
</organism>
<dbReference type="Pfam" id="PF12799">
    <property type="entry name" value="LRR_4"/>
    <property type="match status" value="1"/>
</dbReference>
<accession>A0AAD3D4T8</accession>
<proteinExistence type="inferred from homology"/>
<evidence type="ECO:0000313" key="14">
    <source>
        <dbReference type="Proteomes" id="UP001054902"/>
    </source>
</evidence>
<dbReference type="AlphaFoldDB" id="A0AAD3D4T8"/>
<keyword evidence="8" id="KW-0206">Cytoskeleton</keyword>
<gene>
    <name evidence="13" type="ORF">CTEN210_13978</name>
</gene>
<evidence type="ECO:0000256" key="3">
    <source>
        <dbReference type="ARBA" id="ARBA00022614"/>
    </source>
</evidence>
<dbReference type="InterPro" id="IPR001611">
    <property type="entry name" value="Leu-rich_rpt"/>
</dbReference>
<keyword evidence="9" id="KW-0966">Cell projection</keyword>
<comment type="subcellular location">
    <subcellularLocation>
        <location evidence="1">Cytoplasm</location>
        <location evidence="1">Cytoskeleton</location>
        <location evidence="1">Flagellum axoneme</location>
    </subcellularLocation>
</comment>
<sequence>MLLTEKLIRENIENDDDITHELLLLQKGEDLIQKIEANSLKIKLPYQSITKMDATLSGMGNITSLILDNNCIKKIEALETLYSLRHLDLSFNYIEVIEGLESLSDLNFLSLLHNKISKVEGIKKCTNLLSLSLGDNHIKSLKNDNSEIGELHHLIKLRDLNMSGNHLVEDARSTLIQSLPSLKYFNNVKISNEERLTNTLLPRHASRSKTYLLQAQEVMEKEGIESEDLLAQYKKWDEQLTLLESKMEQALKEMTEKINNRIHRVMENMTEGIPSVTAINDEVILARNISDMISTTNSTFDETIGKITALNAQTFQTFDEHIQQNDGYDEQVKLIMTQRTTLFKDQIASYLNAYESISMKHHRERMLSFKPK</sequence>
<dbReference type="GO" id="GO:0005929">
    <property type="term" value="C:cilium"/>
    <property type="evidence" value="ECO:0007669"/>
    <property type="project" value="TreeGrafter"/>
</dbReference>
<evidence type="ECO:0000256" key="4">
    <source>
        <dbReference type="ARBA" id="ARBA00022737"/>
    </source>
</evidence>
<dbReference type="InterPro" id="IPR025875">
    <property type="entry name" value="Leu-rich_rpt_4"/>
</dbReference>
<keyword evidence="5" id="KW-0282">Flagellum</keyword>